<organism evidence="2">
    <name type="scientific">Candidatus Kentrum sp. SD</name>
    <dbReference type="NCBI Taxonomy" id="2126332"/>
    <lineage>
        <taxon>Bacteria</taxon>
        <taxon>Pseudomonadati</taxon>
        <taxon>Pseudomonadota</taxon>
        <taxon>Gammaproteobacteria</taxon>
        <taxon>Candidatus Kentrum</taxon>
    </lineage>
</organism>
<evidence type="ECO:0000313" key="1">
    <source>
        <dbReference type="EMBL" id="VFK37177.1"/>
    </source>
</evidence>
<dbReference type="EMBL" id="CAADFR010000011">
    <property type="protein sequence ID" value="VFK37177.1"/>
    <property type="molecule type" value="Genomic_DNA"/>
</dbReference>
<name>A0A450YDT1_9GAMM</name>
<reference evidence="2" key="1">
    <citation type="submission" date="2019-02" db="EMBL/GenBank/DDBJ databases">
        <authorList>
            <person name="Gruber-Vodicka R. H."/>
            <person name="Seah K. B. B."/>
        </authorList>
    </citation>
    <scope>NUCLEOTIDE SEQUENCE</scope>
    <source>
        <strain evidence="2">BECK_S1320</strain>
        <strain evidence="1">BECK_S1321</strain>
    </source>
</reference>
<accession>A0A450YDT1</accession>
<sequence length="52" mass="5934">MYLKNKGSEKTGARARNTPFGAYCHALTNDHVGKSTPRIMKERLLFHSNKRT</sequence>
<evidence type="ECO:0000313" key="2">
    <source>
        <dbReference type="EMBL" id="VFK39689.1"/>
    </source>
</evidence>
<dbReference type="EMBL" id="CAADFU010000004">
    <property type="protein sequence ID" value="VFK39689.1"/>
    <property type="molecule type" value="Genomic_DNA"/>
</dbReference>
<proteinExistence type="predicted"/>
<protein>
    <submittedName>
        <fullName evidence="2">Uncharacterized protein</fullName>
    </submittedName>
</protein>
<dbReference type="AlphaFoldDB" id="A0A450YDT1"/>
<gene>
    <name evidence="2" type="ORF">BECKSD772E_GA0070983_10043</name>
    <name evidence="1" type="ORF">BECKSD772F_GA0070984_101137</name>
</gene>